<organism evidence="2">
    <name type="scientific">Ixodes ricinus</name>
    <name type="common">Common tick</name>
    <name type="synonym">Acarus ricinus</name>
    <dbReference type="NCBI Taxonomy" id="34613"/>
    <lineage>
        <taxon>Eukaryota</taxon>
        <taxon>Metazoa</taxon>
        <taxon>Ecdysozoa</taxon>
        <taxon>Arthropoda</taxon>
        <taxon>Chelicerata</taxon>
        <taxon>Arachnida</taxon>
        <taxon>Acari</taxon>
        <taxon>Parasitiformes</taxon>
        <taxon>Ixodida</taxon>
        <taxon>Ixodoidea</taxon>
        <taxon>Ixodidae</taxon>
        <taxon>Ixodinae</taxon>
        <taxon>Ixodes</taxon>
    </lineage>
</organism>
<keyword evidence="1" id="KW-0732">Signal</keyword>
<dbReference type="SUPFAM" id="SSF50814">
    <property type="entry name" value="Lipocalins"/>
    <property type="match status" value="1"/>
</dbReference>
<dbReference type="Gene3D" id="2.40.128.20">
    <property type="match status" value="1"/>
</dbReference>
<reference evidence="2" key="1">
    <citation type="journal article" date="2015" name="Sci. Rep.">
        <title>Tissue- and time-dependent transcription in Ixodes ricinus salivary glands and midguts when blood feeding on the vertebrate host.</title>
        <authorList>
            <person name="Kotsyfakis M."/>
            <person name="Schwarz A."/>
            <person name="Erhart J."/>
            <person name="Ribeiro J.M."/>
        </authorList>
    </citation>
    <scope>NUCLEOTIDE SEQUENCE</scope>
    <source>
        <tissue evidence="2">Salivary gland and midgut</tissue>
    </source>
</reference>
<proteinExistence type="evidence at transcript level"/>
<dbReference type="EMBL" id="GANP01013482">
    <property type="protein sequence ID" value="JAB70986.1"/>
    <property type="molecule type" value="mRNA"/>
</dbReference>
<evidence type="ECO:0000256" key="1">
    <source>
        <dbReference type="SAM" id="SignalP"/>
    </source>
</evidence>
<dbReference type="AlphaFoldDB" id="V5ICL4"/>
<feature type="signal peptide" evidence="1">
    <location>
        <begin position="1"/>
        <end position="15"/>
    </location>
</feature>
<evidence type="ECO:0000313" key="2">
    <source>
        <dbReference type="EMBL" id="JAB70986.1"/>
    </source>
</evidence>
<name>V5ICL4_IXORI</name>
<dbReference type="InterPro" id="IPR012674">
    <property type="entry name" value="Calycin"/>
</dbReference>
<protein>
    <submittedName>
        <fullName evidence="2">Putative lipocalin</fullName>
    </submittedName>
</protein>
<accession>V5ICL4</accession>
<feature type="chain" id="PRO_5012723265" evidence="1">
    <location>
        <begin position="16"/>
        <end position="85"/>
    </location>
</feature>
<sequence length="85" mass="10191">MGLLYAAFFACIAMASFLWKEWTTQMIIKNPENNPLLNSKLGHFQNAWKSIEMTTNNTYVLMFRTKNRRLVCKMCLRQSNYYRQR</sequence>